<protein>
    <submittedName>
        <fullName evidence="2">Uncharacterized protein</fullName>
    </submittedName>
</protein>
<dbReference type="EMBL" id="FNFP01000005">
    <property type="protein sequence ID" value="SDK95459.1"/>
    <property type="molecule type" value="Genomic_DNA"/>
</dbReference>
<evidence type="ECO:0000313" key="2">
    <source>
        <dbReference type="EMBL" id="SDK95459.1"/>
    </source>
</evidence>
<keyword evidence="3" id="KW-1185">Reference proteome</keyword>
<keyword evidence="1" id="KW-0812">Transmembrane</keyword>
<evidence type="ECO:0000256" key="1">
    <source>
        <dbReference type="SAM" id="Phobius"/>
    </source>
</evidence>
<evidence type="ECO:0000313" key="3">
    <source>
        <dbReference type="Proteomes" id="UP000198718"/>
    </source>
</evidence>
<name>A0A1G9G492_9FIRM</name>
<dbReference type="AlphaFoldDB" id="A0A1G9G492"/>
<dbReference type="Proteomes" id="UP000198718">
    <property type="component" value="Unassembled WGS sequence"/>
</dbReference>
<sequence length="117" mass="11814">MDKNKLYTILCAFIGATITWYINHQMGYGPIVANGLVGVIGAVLLPAPLAAATYIASFVGMSGFSVLSSVVGAGIGGIIAGLVIAFSPEVYAGIGGKGGTIAAMSVQITRGILSFFN</sequence>
<dbReference type="RefSeq" id="WP_244269533.1">
    <property type="nucleotide sequence ID" value="NZ_FNFP01000005.1"/>
</dbReference>
<reference evidence="2 3" key="1">
    <citation type="submission" date="2016-10" db="EMBL/GenBank/DDBJ databases">
        <authorList>
            <person name="de Groot N.N."/>
        </authorList>
    </citation>
    <scope>NUCLEOTIDE SEQUENCE [LARGE SCALE GENOMIC DNA]</scope>
    <source>
        <strain evidence="2 3">DSM 18346</strain>
    </source>
</reference>
<keyword evidence="1" id="KW-0472">Membrane</keyword>
<gene>
    <name evidence="2" type="ORF">SAMN05660472_02345</name>
</gene>
<organism evidence="2 3">
    <name type="scientific">Natronincola ferrireducens</name>
    <dbReference type="NCBI Taxonomy" id="393762"/>
    <lineage>
        <taxon>Bacteria</taxon>
        <taxon>Bacillati</taxon>
        <taxon>Bacillota</taxon>
        <taxon>Clostridia</taxon>
        <taxon>Peptostreptococcales</taxon>
        <taxon>Natronincolaceae</taxon>
        <taxon>Natronincola</taxon>
    </lineage>
</organism>
<feature type="transmembrane region" description="Helical" evidence="1">
    <location>
        <begin position="35"/>
        <end position="60"/>
    </location>
</feature>
<dbReference type="STRING" id="393762.SAMN05660472_02345"/>
<proteinExistence type="predicted"/>
<keyword evidence="1" id="KW-1133">Transmembrane helix</keyword>
<feature type="transmembrane region" description="Helical" evidence="1">
    <location>
        <begin position="6"/>
        <end position="23"/>
    </location>
</feature>
<accession>A0A1G9G492</accession>
<feature type="transmembrane region" description="Helical" evidence="1">
    <location>
        <begin position="66"/>
        <end position="87"/>
    </location>
</feature>